<dbReference type="PANTHER" id="PTHR12271">
    <property type="entry name" value="POLY A POLYMERASE CID PAP -RELATED"/>
    <property type="match status" value="1"/>
</dbReference>
<dbReference type="InterPro" id="IPR043519">
    <property type="entry name" value="NT_sf"/>
</dbReference>
<dbReference type="GO" id="GO:0031123">
    <property type="term" value="P:RNA 3'-end processing"/>
    <property type="evidence" value="ECO:0007669"/>
    <property type="project" value="TreeGrafter"/>
</dbReference>
<dbReference type="InterPro" id="IPR054708">
    <property type="entry name" value="MTPAP-like_central"/>
</dbReference>
<protein>
    <submittedName>
        <fullName evidence="3">Polymerase nucleotidyl transferase domain-containing protein</fullName>
    </submittedName>
</protein>
<dbReference type="Proteomes" id="UP000887574">
    <property type="component" value="Unplaced"/>
</dbReference>
<evidence type="ECO:0000313" key="3">
    <source>
        <dbReference type="WBParaSite" id="jg10878"/>
    </source>
</evidence>
<dbReference type="PANTHER" id="PTHR12271:SF40">
    <property type="entry name" value="POLY(A) RNA POLYMERASE GLD2"/>
    <property type="match status" value="1"/>
</dbReference>
<dbReference type="Gene3D" id="1.10.1410.10">
    <property type="match status" value="1"/>
</dbReference>
<reference evidence="3" key="1">
    <citation type="submission" date="2022-11" db="UniProtKB">
        <authorList>
            <consortium name="WormBaseParasite"/>
        </authorList>
    </citation>
    <scope>IDENTIFICATION</scope>
</reference>
<dbReference type="SUPFAM" id="SSF81631">
    <property type="entry name" value="PAP/OAS1 substrate-binding domain"/>
    <property type="match status" value="1"/>
</dbReference>
<dbReference type="CDD" id="cd05402">
    <property type="entry name" value="NT_PAP_TUTase"/>
    <property type="match status" value="1"/>
</dbReference>
<dbReference type="AlphaFoldDB" id="A0A915CPY9"/>
<organism evidence="2 3">
    <name type="scientific">Ditylenchus dipsaci</name>
    <dbReference type="NCBI Taxonomy" id="166011"/>
    <lineage>
        <taxon>Eukaryota</taxon>
        <taxon>Metazoa</taxon>
        <taxon>Ecdysozoa</taxon>
        <taxon>Nematoda</taxon>
        <taxon>Chromadorea</taxon>
        <taxon>Rhabditida</taxon>
        <taxon>Tylenchina</taxon>
        <taxon>Tylenchomorpha</taxon>
        <taxon>Sphaerularioidea</taxon>
        <taxon>Anguinidae</taxon>
        <taxon>Anguininae</taxon>
        <taxon>Ditylenchus</taxon>
    </lineage>
</organism>
<dbReference type="SUPFAM" id="SSF81301">
    <property type="entry name" value="Nucleotidyltransferase"/>
    <property type="match status" value="1"/>
</dbReference>
<proteinExistence type="predicted"/>
<accession>A0A915CPY9</accession>
<dbReference type="Pfam" id="PF22600">
    <property type="entry name" value="MTPAP-like_central"/>
    <property type="match status" value="1"/>
</dbReference>
<dbReference type="WBParaSite" id="jg10878">
    <property type="protein sequence ID" value="jg10878"/>
    <property type="gene ID" value="jg10878"/>
</dbReference>
<dbReference type="GO" id="GO:1990817">
    <property type="term" value="F:poly(A) RNA polymerase activity"/>
    <property type="evidence" value="ECO:0007669"/>
    <property type="project" value="TreeGrafter"/>
</dbReference>
<evidence type="ECO:0000313" key="2">
    <source>
        <dbReference type="Proteomes" id="UP000887574"/>
    </source>
</evidence>
<sequence>METIFETEKTLNKNWPSLFSTTQTSKTIIATDECKRQLQVFEEHYDPSMPADYEKILKSFDVSAEVQTSFLKTQLTSFTSKKCESITDEDLEQLKQYFPLVYHDWLKENMVAIKSQLSMQIMDIYKLEKQAPAIFELKKEMRDKLQKLIRLHFPDSVLHIVGSSQNGFGNKESDLDLGLITADVESYMEKVSSVVEKKLDPADILSTNKSTMIQKDQVKISSIEEFESKRSKQKDGLLLLYDKLKGHEFVSIHNLKDFRTPIITMTFHGEHEGKAIDIHADMSFNSPTGVRNTQLLLLYSNCDDRVAPLVSIVKKWAKNHSINSSKNTLKSFSWVLMVIHYLQSGIKPAFRIRVMDHRFLSKNHLHTSTQLAQWNMEILIFN</sequence>
<feature type="domain" description="Poly(A) RNA polymerase mitochondrial-like central palm" evidence="1">
    <location>
        <begin position="117"/>
        <end position="300"/>
    </location>
</feature>
<keyword evidence="2" id="KW-1185">Reference proteome</keyword>
<evidence type="ECO:0000259" key="1">
    <source>
        <dbReference type="Pfam" id="PF22600"/>
    </source>
</evidence>
<name>A0A915CPY9_9BILA</name>